<protein>
    <recommendedName>
        <fullName evidence="1">F-box domain-containing protein</fullName>
    </recommendedName>
</protein>
<dbReference type="InterPro" id="IPR056021">
    <property type="entry name" value="DUF7600"/>
</dbReference>
<organism evidence="2 3">
    <name type="scientific">Penicillium patulum</name>
    <name type="common">Penicillium griseofulvum</name>
    <dbReference type="NCBI Taxonomy" id="5078"/>
    <lineage>
        <taxon>Eukaryota</taxon>
        <taxon>Fungi</taxon>
        <taxon>Dikarya</taxon>
        <taxon>Ascomycota</taxon>
        <taxon>Pezizomycotina</taxon>
        <taxon>Eurotiomycetes</taxon>
        <taxon>Eurotiomycetidae</taxon>
        <taxon>Eurotiales</taxon>
        <taxon>Aspergillaceae</taxon>
        <taxon>Penicillium</taxon>
    </lineage>
</organism>
<dbReference type="STRING" id="5078.A0A135LEK8"/>
<dbReference type="SUPFAM" id="SSF81383">
    <property type="entry name" value="F-box domain"/>
    <property type="match status" value="1"/>
</dbReference>
<dbReference type="RefSeq" id="XP_040645931.1">
    <property type="nucleotide sequence ID" value="XM_040788978.1"/>
</dbReference>
<keyword evidence="3" id="KW-1185">Reference proteome</keyword>
<dbReference type="Pfam" id="PF24539">
    <property type="entry name" value="DUF7600"/>
    <property type="match status" value="1"/>
</dbReference>
<evidence type="ECO:0000259" key="1">
    <source>
        <dbReference type="PROSITE" id="PS50181"/>
    </source>
</evidence>
<name>A0A135LEK8_PENPA</name>
<dbReference type="InterPro" id="IPR001810">
    <property type="entry name" value="F-box_dom"/>
</dbReference>
<feature type="domain" description="F-box" evidence="1">
    <location>
        <begin position="256"/>
        <end position="306"/>
    </location>
</feature>
<evidence type="ECO:0000313" key="3">
    <source>
        <dbReference type="Proteomes" id="UP000070168"/>
    </source>
</evidence>
<gene>
    <name evidence="2" type="ORF">PGRI_012650</name>
</gene>
<dbReference type="AlphaFoldDB" id="A0A135LEK8"/>
<dbReference type="CDD" id="cd09917">
    <property type="entry name" value="F-box_SF"/>
    <property type="match status" value="1"/>
</dbReference>
<comment type="caution">
    <text evidence="2">The sequence shown here is derived from an EMBL/GenBank/DDBJ whole genome shotgun (WGS) entry which is preliminary data.</text>
</comment>
<accession>A0A135LEK8</accession>
<dbReference type="Gene3D" id="1.20.1280.50">
    <property type="match status" value="1"/>
</dbReference>
<dbReference type="OrthoDB" id="5273847at2759"/>
<dbReference type="Proteomes" id="UP000070168">
    <property type="component" value="Unassembled WGS sequence"/>
</dbReference>
<sequence length="581" mass="64648">MIPTPNVYCPFCGVILLPEPYWDDVASLQSRIRPWYREVRGLYSTNATAGCIATTGLGIVRGKNRLFAPLDSDKSYVDVGVEELEEWRLFGSSTSRWCFGFHNSCWKLLLLRLGRGLDDASQSEAIISESVFYQLYCTPCILGSIFQFGHDYEGAMQTHKSFGRPKPVDPNYFYADPCKIPSIEGLQTTASKFLKMHDSLLWKEQGTRPTAIAARSGCHSEEAAASGPFEPNGNCPSVPPDVMTEQMHEKLDGTKHSLFDGLSPELVFDIFSYLSFDELLNMRLVCRDLAQLAIVDMLPQSYWRSRFLLSQEADFLFLNVKDMQDWYLLFFGTRAALMAGNRSLINRKRIRQLIEPIATLVGLEPILRNGPYGSAVHPVQSQGGYYNYESAENTSGLIEVASFFSGYLTSVSADSPLDGPLGEACRVIYYRTQSFVPPLPQYRRRIGISTIQFGARRFISGINLFPSGECSVVNHQVGYHNPASETWIEIPDNFHVKALGVAFCSQGLTGIKFIYTGSNSSRWVGNSNGPGIAHGTLSIPEKSNRHCLLVGLDKYKIVSLGLGKAINDLEIPQSPSEHVVD</sequence>
<dbReference type="InterPro" id="IPR036047">
    <property type="entry name" value="F-box-like_dom_sf"/>
</dbReference>
<proteinExistence type="predicted"/>
<dbReference type="GeneID" id="63704278"/>
<dbReference type="PROSITE" id="PS50181">
    <property type="entry name" value="FBOX"/>
    <property type="match status" value="1"/>
</dbReference>
<dbReference type="EMBL" id="LHQR01000065">
    <property type="protein sequence ID" value="KXG47395.1"/>
    <property type="molecule type" value="Genomic_DNA"/>
</dbReference>
<evidence type="ECO:0000313" key="2">
    <source>
        <dbReference type="EMBL" id="KXG47395.1"/>
    </source>
</evidence>
<reference evidence="2 3" key="1">
    <citation type="journal article" date="2016" name="BMC Genomics">
        <title>Genome sequencing and secondary metabolism of the postharvest pathogen Penicillium griseofulvum.</title>
        <authorList>
            <person name="Banani H."/>
            <person name="Marcet-Houben M."/>
            <person name="Ballester A.R."/>
            <person name="Abbruscato P."/>
            <person name="Gonzalez-Candelas L."/>
            <person name="Gabaldon T."/>
            <person name="Spadaro D."/>
        </authorList>
    </citation>
    <scope>NUCLEOTIDE SEQUENCE [LARGE SCALE GENOMIC DNA]</scope>
    <source>
        <strain evidence="2 3">PG3</strain>
    </source>
</reference>
<dbReference type="Pfam" id="PF12937">
    <property type="entry name" value="F-box-like"/>
    <property type="match status" value="1"/>
</dbReference>